<dbReference type="STRING" id="1229662.W3X644"/>
<dbReference type="InterPro" id="IPR000073">
    <property type="entry name" value="AB_hydrolase_1"/>
</dbReference>
<dbReference type="OMA" id="VWSEWLT"/>
<organism evidence="2 3">
    <name type="scientific">Pestalotiopsis fici (strain W106-1 / CGMCC3.15140)</name>
    <dbReference type="NCBI Taxonomy" id="1229662"/>
    <lineage>
        <taxon>Eukaryota</taxon>
        <taxon>Fungi</taxon>
        <taxon>Dikarya</taxon>
        <taxon>Ascomycota</taxon>
        <taxon>Pezizomycotina</taxon>
        <taxon>Sordariomycetes</taxon>
        <taxon>Xylariomycetidae</taxon>
        <taxon>Amphisphaeriales</taxon>
        <taxon>Sporocadaceae</taxon>
        <taxon>Pestalotiopsis</taxon>
    </lineage>
</organism>
<evidence type="ECO:0000313" key="3">
    <source>
        <dbReference type="Proteomes" id="UP000030651"/>
    </source>
</evidence>
<dbReference type="PANTHER" id="PTHR43798:SF33">
    <property type="entry name" value="HYDROLASE, PUTATIVE (AFU_ORTHOLOGUE AFUA_2G14860)-RELATED"/>
    <property type="match status" value="1"/>
</dbReference>
<proteinExistence type="predicted"/>
<dbReference type="GeneID" id="19273394"/>
<dbReference type="GO" id="GO:0016020">
    <property type="term" value="C:membrane"/>
    <property type="evidence" value="ECO:0007669"/>
    <property type="project" value="TreeGrafter"/>
</dbReference>
<dbReference type="SUPFAM" id="SSF53474">
    <property type="entry name" value="alpha/beta-Hydrolases"/>
    <property type="match status" value="1"/>
</dbReference>
<dbReference type="PRINTS" id="PR00111">
    <property type="entry name" value="ABHYDROLASE"/>
</dbReference>
<dbReference type="Pfam" id="PF00561">
    <property type="entry name" value="Abhydrolase_1"/>
    <property type="match status" value="1"/>
</dbReference>
<protein>
    <recommendedName>
        <fullName evidence="1">AB hydrolase-1 domain-containing protein</fullName>
    </recommendedName>
</protein>
<dbReference type="PANTHER" id="PTHR43798">
    <property type="entry name" value="MONOACYLGLYCEROL LIPASE"/>
    <property type="match status" value="1"/>
</dbReference>
<dbReference type="InterPro" id="IPR029058">
    <property type="entry name" value="AB_hydrolase_fold"/>
</dbReference>
<dbReference type="Gene3D" id="3.40.50.1820">
    <property type="entry name" value="alpha/beta hydrolase"/>
    <property type="match status" value="1"/>
</dbReference>
<evidence type="ECO:0000259" key="1">
    <source>
        <dbReference type="Pfam" id="PF00561"/>
    </source>
</evidence>
<sequence>MEFSLPPRQELLTSRGYRYSYVHIPSSIIAKPTLLLIHGWPSHIDDWVFQIRYFTARGHGIIVPDMLGYGDSSAPSDASAYRLSLIARDLGELLDQEQLQRVVGVGHDWGATILSRFAMYNPERLSALAFLGIGASRPGTMFDLDAINEMTKKATGSEMLGYVAYISRNPDSHCAMERNSESVMSVLFAADPECWNRHLRPFHGFKSLVQDGGGQVMGDWFPRELRERHLSVFGRKDGYLGASQYYKMLDQNLSVPDEEHLVDFTIEQPVLLVIPREPAESSQMQSQMLFAWVSEMNVVQVDSGHWVHMEKSAETNIALEEFLVKHTERQRASF</sequence>
<dbReference type="AlphaFoldDB" id="W3X644"/>
<dbReference type="GO" id="GO:0046464">
    <property type="term" value="P:acylglycerol catabolic process"/>
    <property type="evidence" value="ECO:0007669"/>
    <property type="project" value="TreeGrafter"/>
</dbReference>
<evidence type="ECO:0000313" key="2">
    <source>
        <dbReference type="EMBL" id="ETS80852.1"/>
    </source>
</evidence>
<dbReference type="eggNOG" id="KOG4178">
    <property type="taxonomic scope" value="Eukaryota"/>
</dbReference>
<dbReference type="KEGG" id="pfy:PFICI_08381"/>
<accession>W3X644</accession>
<reference evidence="3" key="1">
    <citation type="journal article" date="2015" name="BMC Genomics">
        <title>Genomic and transcriptomic analysis of the endophytic fungus Pestalotiopsis fici reveals its lifestyle and high potential for synthesis of natural products.</title>
        <authorList>
            <person name="Wang X."/>
            <person name="Zhang X."/>
            <person name="Liu L."/>
            <person name="Xiang M."/>
            <person name="Wang W."/>
            <person name="Sun X."/>
            <person name="Che Y."/>
            <person name="Guo L."/>
            <person name="Liu G."/>
            <person name="Guo L."/>
            <person name="Wang C."/>
            <person name="Yin W.B."/>
            <person name="Stadler M."/>
            <person name="Zhang X."/>
            <person name="Liu X."/>
        </authorList>
    </citation>
    <scope>NUCLEOTIDE SEQUENCE [LARGE SCALE GENOMIC DNA]</scope>
    <source>
        <strain evidence="3">W106-1 / CGMCC3.15140</strain>
    </source>
</reference>
<dbReference type="GO" id="GO:0047372">
    <property type="term" value="F:monoacylglycerol lipase activity"/>
    <property type="evidence" value="ECO:0007669"/>
    <property type="project" value="TreeGrafter"/>
</dbReference>
<dbReference type="RefSeq" id="XP_007835153.1">
    <property type="nucleotide sequence ID" value="XM_007836962.1"/>
</dbReference>
<dbReference type="HOGENOM" id="CLU_020336_7_0_1"/>
<dbReference type="InterPro" id="IPR050266">
    <property type="entry name" value="AB_hydrolase_sf"/>
</dbReference>
<dbReference type="InParanoid" id="W3X644"/>
<dbReference type="PRINTS" id="PR00412">
    <property type="entry name" value="EPOXHYDRLASE"/>
</dbReference>
<dbReference type="Proteomes" id="UP000030651">
    <property type="component" value="Unassembled WGS sequence"/>
</dbReference>
<name>W3X644_PESFW</name>
<dbReference type="EMBL" id="KI912113">
    <property type="protein sequence ID" value="ETS80852.1"/>
    <property type="molecule type" value="Genomic_DNA"/>
</dbReference>
<keyword evidence="3" id="KW-1185">Reference proteome</keyword>
<dbReference type="OrthoDB" id="284184at2759"/>
<feature type="domain" description="AB hydrolase-1" evidence="1">
    <location>
        <begin position="32"/>
        <end position="171"/>
    </location>
</feature>
<gene>
    <name evidence="2" type="ORF">PFICI_08381</name>
</gene>
<dbReference type="InterPro" id="IPR000639">
    <property type="entry name" value="Epox_hydrolase-like"/>
</dbReference>